<comment type="caution">
    <text evidence="2">The sequence shown here is derived from an EMBL/GenBank/DDBJ whole genome shotgun (WGS) entry which is preliminary data.</text>
</comment>
<evidence type="ECO:0000313" key="3">
    <source>
        <dbReference type="Proteomes" id="UP000308199"/>
    </source>
</evidence>
<sequence length="200" mass="22514">ADGSAVPGRLRWCQYPQQQGYGGYTSPQYEYQGYTPGQQQPSYTAQAPPSVSEFDPLNPQSRRLPSYAGSNAPGSSGASPHPREYIRAHKRELEEWDSMSWRQALNAFDALRAAWEAHRDQVDQRLRQGGYYLGPVEGQQLQNLQKEAGHNVDSITASSIQMQEVLQGYRQSSDFASKNRVRESLNAALQSLPDWPPQNW</sequence>
<evidence type="ECO:0000313" key="2">
    <source>
        <dbReference type="EMBL" id="THH09156.1"/>
    </source>
</evidence>
<feature type="non-terminal residue" evidence="2">
    <location>
        <position position="1"/>
    </location>
</feature>
<feature type="compositionally biased region" description="Low complexity" evidence="1">
    <location>
        <begin position="65"/>
        <end position="80"/>
    </location>
</feature>
<organism evidence="2 3">
    <name type="scientific">Phellinidium pouzarii</name>
    <dbReference type="NCBI Taxonomy" id="167371"/>
    <lineage>
        <taxon>Eukaryota</taxon>
        <taxon>Fungi</taxon>
        <taxon>Dikarya</taxon>
        <taxon>Basidiomycota</taxon>
        <taxon>Agaricomycotina</taxon>
        <taxon>Agaricomycetes</taxon>
        <taxon>Hymenochaetales</taxon>
        <taxon>Hymenochaetaceae</taxon>
        <taxon>Phellinidium</taxon>
    </lineage>
</organism>
<dbReference type="OrthoDB" id="3253876at2759"/>
<feature type="compositionally biased region" description="Polar residues" evidence="1">
    <location>
        <begin position="35"/>
        <end position="49"/>
    </location>
</feature>
<keyword evidence="3" id="KW-1185">Reference proteome</keyword>
<name>A0A4S4LBN8_9AGAM</name>
<proteinExistence type="predicted"/>
<dbReference type="AlphaFoldDB" id="A0A4S4LBN8"/>
<gene>
    <name evidence="2" type="ORF">EW145_g2222</name>
</gene>
<accession>A0A4S4LBN8</accession>
<dbReference type="Proteomes" id="UP000308199">
    <property type="component" value="Unassembled WGS sequence"/>
</dbReference>
<evidence type="ECO:0000256" key="1">
    <source>
        <dbReference type="SAM" id="MobiDB-lite"/>
    </source>
</evidence>
<dbReference type="EMBL" id="SGPK01000073">
    <property type="protein sequence ID" value="THH09156.1"/>
    <property type="molecule type" value="Genomic_DNA"/>
</dbReference>
<protein>
    <submittedName>
        <fullName evidence="2">Uncharacterized protein</fullName>
    </submittedName>
</protein>
<feature type="region of interest" description="Disordered" evidence="1">
    <location>
        <begin position="24"/>
        <end position="82"/>
    </location>
</feature>
<reference evidence="2 3" key="1">
    <citation type="submission" date="2019-02" db="EMBL/GenBank/DDBJ databases">
        <title>Genome sequencing of the rare red list fungi Phellinidium pouzarii.</title>
        <authorList>
            <person name="Buettner E."/>
            <person name="Kellner H."/>
        </authorList>
    </citation>
    <scope>NUCLEOTIDE SEQUENCE [LARGE SCALE GENOMIC DNA]</scope>
    <source>
        <strain evidence="2 3">DSM 108285</strain>
    </source>
</reference>